<dbReference type="EMBL" id="CM047899">
    <property type="protein sequence ID" value="KAJ0101456.1"/>
    <property type="molecule type" value="Genomic_DNA"/>
</dbReference>
<sequence>MFEKSQTGEANDDLEPKLSSYEDFHPFAELTEDKDNNILSVYLPGFKQQQIIITMLRSSHKIRIQGERICVNNKRQKFNQCYTIPQNCNLNKIQARWENKVLRIIMPQETVTLLVPAAKDLEQAAVKSKGERQIMISAGVGALVGMAALAGAAFGAYVSCIIGSKS</sequence>
<gene>
    <name evidence="1" type="ORF">Patl1_05812</name>
</gene>
<proteinExistence type="predicted"/>
<name>A0ACC1BQZ1_9ROSI</name>
<protein>
    <submittedName>
        <fullName evidence="1">Uncharacterized protein</fullName>
    </submittedName>
</protein>
<evidence type="ECO:0000313" key="2">
    <source>
        <dbReference type="Proteomes" id="UP001164250"/>
    </source>
</evidence>
<reference evidence="2" key="1">
    <citation type="journal article" date="2023" name="G3 (Bethesda)">
        <title>Genome assembly and association tests identify interacting loci associated with vigor, precocity, and sex in interspecific pistachio rootstocks.</title>
        <authorList>
            <person name="Palmer W."/>
            <person name="Jacygrad E."/>
            <person name="Sagayaradj S."/>
            <person name="Cavanaugh K."/>
            <person name="Han R."/>
            <person name="Bertier L."/>
            <person name="Beede B."/>
            <person name="Kafkas S."/>
            <person name="Golino D."/>
            <person name="Preece J."/>
            <person name="Michelmore R."/>
        </authorList>
    </citation>
    <scope>NUCLEOTIDE SEQUENCE [LARGE SCALE GENOMIC DNA]</scope>
</reference>
<comment type="caution">
    <text evidence="1">The sequence shown here is derived from an EMBL/GenBank/DDBJ whole genome shotgun (WGS) entry which is preliminary data.</text>
</comment>
<keyword evidence="2" id="KW-1185">Reference proteome</keyword>
<organism evidence="1 2">
    <name type="scientific">Pistacia atlantica</name>
    <dbReference type="NCBI Taxonomy" id="434234"/>
    <lineage>
        <taxon>Eukaryota</taxon>
        <taxon>Viridiplantae</taxon>
        <taxon>Streptophyta</taxon>
        <taxon>Embryophyta</taxon>
        <taxon>Tracheophyta</taxon>
        <taxon>Spermatophyta</taxon>
        <taxon>Magnoliopsida</taxon>
        <taxon>eudicotyledons</taxon>
        <taxon>Gunneridae</taxon>
        <taxon>Pentapetalae</taxon>
        <taxon>rosids</taxon>
        <taxon>malvids</taxon>
        <taxon>Sapindales</taxon>
        <taxon>Anacardiaceae</taxon>
        <taxon>Pistacia</taxon>
    </lineage>
</organism>
<accession>A0ACC1BQZ1</accession>
<dbReference type="Proteomes" id="UP001164250">
    <property type="component" value="Chromosome 3"/>
</dbReference>
<evidence type="ECO:0000313" key="1">
    <source>
        <dbReference type="EMBL" id="KAJ0101456.1"/>
    </source>
</evidence>